<dbReference type="AlphaFoldDB" id="A0A6J6JI74"/>
<dbReference type="Pfam" id="PF00171">
    <property type="entry name" value="Aldedh"/>
    <property type="match status" value="1"/>
</dbReference>
<dbReference type="Gene3D" id="3.40.605.10">
    <property type="entry name" value="Aldehyde Dehydrogenase, Chain A, domain 1"/>
    <property type="match status" value="1"/>
</dbReference>
<dbReference type="InterPro" id="IPR016161">
    <property type="entry name" value="Ald_DH/histidinol_DH"/>
</dbReference>
<organism evidence="2">
    <name type="scientific">freshwater metagenome</name>
    <dbReference type="NCBI Taxonomy" id="449393"/>
    <lineage>
        <taxon>unclassified sequences</taxon>
        <taxon>metagenomes</taxon>
        <taxon>ecological metagenomes</taxon>
    </lineage>
</organism>
<dbReference type="SUPFAM" id="SSF53720">
    <property type="entry name" value="ALDH-like"/>
    <property type="match status" value="1"/>
</dbReference>
<protein>
    <submittedName>
        <fullName evidence="2">Unannotated protein</fullName>
    </submittedName>
</protein>
<reference evidence="2" key="1">
    <citation type="submission" date="2020-05" db="EMBL/GenBank/DDBJ databases">
        <authorList>
            <person name="Chiriac C."/>
            <person name="Salcher M."/>
            <person name="Ghai R."/>
            <person name="Kavagutti S V."/>
        </authorList>
    </citation>
    <scope>NUCLEOTIDE SEQUENCE</scope>
</reference>
<evidence type="ECO:0000259" key="1">
    <source>
        <dbReference type="Pfam" id="PF00171"/>
    </source>
</evidence>
<sequence>MVVINGSSFGYVQTPFGGTKGSGDGREGGQDGLLEYQELQYINMNF</sequence>
<accession>A0A6J6JI74</accession>
<proteinExistence type="predicted"/>
<dbReference type="GO" id="GO:0016620">
    <property type="term" value="F:oxidoreductase activity, acting on the aldehyde or oxo group of donors, NAD or NADP as acceptor"/>
    <property type="evidence" value="ECO:0007669"/>
    <property type="project" value="InterPro"/>
</dbReference>
<gene>
    <name evidence="2" type="ORF">UFOPK2046_00646</name>
</gene>
<dbReference type="InterPro" id="IPR016162">
    <property type="entry name" value="Ald_DH_N"/>
</dbReference>
<dbReference type="InterPro" id="IPR015590">
    <property type="entry name" value="Aldehyde_DH_dom"/>
</dbReference>
<evidence type="ECO:0000313" key="2">
    <source>
        <dbReference type="EMBL" id="CAB4635833.1"/>
    </source>
</evidence>
<dbReference type="EMBL" id="CAEZVP010000113">
    <property type="protein sequence ID" value="CAB4635833.1"/>
    <property type="molecule type" value="Genomic_DNA"/>
</dbReference>
<feature type="domain" description="Aldehyde dehydrogenase" evidence="1">
    <location>
        <begin position="1"/>
        <end position="41"/>
    </location>
</feature>
<dbReference type="Gene3D" id="3.40.309.10">
    <property type="entry name" value="Aldehyde Dehydrogenase, Chain A, domain 2"/>
    <property type="match status" value="1"/>
</dbReference>
<dbReference type="InterPro" id="IPR016163">
    <property type="entry name" value="Ald_DH_C"/>
</dbReference>
<name>A0A6J6JI74_9ZZZZ</name>